<accession>A0A4Y2UBW9</accession>
<protein>
    <submittedName>
        <fullName evidence="2">Uncharacterized protein</fullName>
    </submittedName>
</protein>
<keyword evidence="3" id="KW-1185">Reference proteome</keyword>
<reference evidence="2 3" key="1">
    <citation type="journal article" date="2019" name="Sci. Rep.">
        <title>Orb-weaving spider Araneus ventricosus genome elucidates the spidroin gene catalogue.</title>
        <authorList>
            <person name="Kono N."/>
            <person name="Nakamura H."/>
            <person name="Ohtoshi R."/>
            <person name="Moran D.A.P."/>
            <person name="Shinohara A."/>
            <person name="Yoshida Y."/>
            <person name="Fujiwara M."/>
            <person name="Mori M."/>
            <person name="Tomita M."/>
            <person name="Arakawa K."/>
        </authorList>
    </citation>
    <scope>NUCLEOTIDE SEQUENCE [LARGE SCALE GENOMIC DNA]</scope>
</reference>
<name>A0A4Y2UBW9_ARAVE</name>
<sequence>MKSVFRRPDLRSQRPKSIFHHQEKNEPLARSSPSSKNLSSILALSLTTIVLPLGSGQQASPTNPLIPVNSVGGVYFSESLLVPYLLVLFL</sequence>
<gene>
    <name evidence="2" type="ORF">AVEN_267421_1</name>
</gene>
<organism evidence="2 3">
    <name type="scientific">Araneus ventricosus</name>
    <name type="common">Orbweaver spider</name>
    <name type="synonym">Epeira ventricosa</name>
    <dbReference type="NCBI Taxonomy" id="182803"/>
    <lineage>
        <taxon>Eukaryota</taxon>
        <taxon>Metazoa</taxon>
        <taxon>Ecdysozoa</taxon>
        <taxon>Arthropoda</taxon>
        <taxon>Chelicerata</taxon>
        <taxon>Arachnida</taxon>
        <taxon>Araneae</taxon>
        <taxon>Araneomorphae</taxon>
        <taxon>Entelegynae</taxon>
        <taxon>Araneoidea</taxon>
        <taxon>Araneidae</taxon>
        <taxon>Araneus</taxon>
    </lineage>
</organism>
<evidence type="ECO:0000256" key="1">
    <source>
        <dbReference type="SAM" id="MobiDB-lite"/>
    </source>
</evidence>
<evidence type="ECO:0000313" key="2">
    <source>
        <dbReference type="EMBL" id="GBO09491.1"/>
    </source>
</evidence>
<dbReference type="Proteomes" id="UP000499080">
    <property type="component" value="Unassembled WGS sequence"/>
</dbReference>
<dbReference type="EMBL" id="BGPR01034909">
    <property type="protein sequence ID" value="GBO09491.1"/>
    <property type="molecule type" value="Genomic_DNA"/>
</dbReference>
<dbReference type="AlphaFoldDB" id="A0A4Y2UBW9"/>
<comment type="caution">
    <text evidence="2">The sequence shown here is derived from an EMBL/GenBank/DDBJ whole genome shotgun (WGS) entry which is preliminary data.</text>
</comment>
<evidence type="ECO:0000313" key="3">
    <source>
        <dbReference type="Proteomes" id="UP000499080"/>
    </source>
</evidence>
<proteinExistence type="predicted"/>
<feature type="region of interest" description="Disordered" evidence="1">
    <location>
        <begin position="1"/>
        <end position="36"/>
    </location>
</feature>
<feature type="compositionally biased region" description="Basic and acidic residues" evidence="1">
    <location>
        <begin position="1"/>
        <end position="12"/>
    </location>
</feature>